<keyword evidence="5 8" id="KW-0378">Hydrolase</keyword>
<keyword evidence="6 8" id="KW-1015">Disulfide bond</keyword>
<protein>
    <recommendedName>
        <fullName evidence="3 8">Alpha-galactosidase</fullName>
        <ecNumber evidence="3 8">3.2.1.22</ecNumber>
    </recommendedName>
    <alternativeName>
        <fullName evidence="8">Melibiase</fullName>
    </alternativeName>
</protein>
<keyword evidence="12" id="KW-1185">Reference proteome</keyword>
<evidence type="ECO:0000313" key="11">
    <source>
        <dbReference type="EMBL" id="KJE92198.1"/>
    </source>
</evidence>
<organism evidence="11 12">
    <name type="scientific">Capsaspora owczarzaki (strain ATCC 30864)</name>
    <dbReference type="NCBI Taxonomy" id="595528"/>
    <lineage>
        <taxon>Eukaryota</taxon>
        <taxon>Filasterea</taxon>
        <taxon>Capsaspora</taxon>
    </lineage>
</organism>
<keyword evidence="7 8" id="KW-0326">Glycosidase</keyword>
<accession>A0A0D2WNX3</accession>
<dbReference type="OMA" id="NIIDWFF"/>
<dbReference type="InterPro" id="IPR017853">
    <property type="entry name" value="GH"/>
</dbReference>
<dbReference type="FunFam" id="3.20.20.70:FF:000202">
    <property type="entry name" value="Alpha-galactosidase"/>
    <property type="match status" value="1"/>
</dbReference>
<dbReference type="eggNOG" id="KOG2366">
    <property type="taxonomic scope" value="Eukaryota"/>
</dbReference>
<evidence type="ECO:0000256" key="3">
    <source>
        <dbReference type="ARBA" id="ARBA00012755"/>
    </source>
</evidence>
<feature type="chain" id="PRO_5002254523" description="Alpha-galactosidase" evidence="9">
    <location>
        <begin position="21"/>
        <end position="383"/>
    </location>
</feature>
<evidence type="ECO:0000259" key="10">
    <source>
        <dbReference type="Pfam" id="PF17801"/>
    </source>
</evidence>
<dbReference type="STRING" id="595528.A0A0D2WNX3"/>
<proteinExistence type="inferred from homology"/>
<evidence type="ECO:0000256" key="8">
    <source>
        <dbReference type="RuleBase" id="RU361168"/>
    </source>
</evidence>
<dbReference type="RefSeq" id="XP_004364050.1">
    <property type="nucleotide sequence ID" value="XM_004363993.2"/>
</dbReference>
<dbReference type="GO" id="GO:0005995">
    <property type="term" value="P:melibiose catabolic process"/>
    <property type="evidence" value="ECO:0007669"/>
    <property type="project" value="UniProtKB-ARBA"/>
</dbReference>
<keyword evidence="4 9" id="KW-0732">Signal</keyword>
<dbReference type="FunCoup" id="A0A0D2WNX3">
    <property type="interactions" value="139"/>
</dbReference>
<dbReference type="SUPFAM" id="SSF51011">
    <property type="entry name" value="Glycosyl hydrolase domain"/>
    <property type="match status" value="1"/>
</dbReference>
<comment type="catalytic activity">
    <reaction evidence="1 8">
        <text>Hydrolysis of terminal, non-reducing alpha-D-galactose residues in alpha-D-galactosides, including galactose oligosaccharides, galactomannans and galactolipids.</text>
        <dbReference type="EC" id="3.2.1.22"/>
    </reaction>
</comment>
<comment type="similarity">
    <text evidence="2 8">Belongs to the glycosyl hydrolase 27 family.</text>
</comment>
<dbReference type="InParanoid" id="A0A0D2WNX3"/>
<evidence type="ECO:0000313" key="12">
    <source>
        <dbReference type="Proteomes" id="UP000008743"/>
    </source>
</evidence>
<evidence type="ECO:0000256" key="5">
    <source>
        <dbReference type="ARBA" id="ARBA00022801"/>
    </source>
</evidence>
<evidence type="ECO:0000256" key="1">
    <source>
        <dbReference type="ARBA" id="ARBA00001255"/>
    </source>
</evidence>
<evidence type="ECO:0000256" key="6">
    <source>
        <dbReference type="ARBA" id="ARBA00023157"/>
    </source>
</evidence>
<dbReference type="PANTHER" id="PTHR11452">
    <property type="entry name" value="ALPHA-GALACTOSIDASE/ALPHA-N-ACETYLGALACTOSAMINIDASE"/>
    <property type="match status" value="1"/>
</dbReference>
<dbReference type="Pfam" id="PF17801">
    <property type="entry name" value="Melibiase_C"/>
    <property type="match status" value="1"/>
</dbReference>
<dbReference type="InterPro" id="IPR002241">
    <property type="entry name" value="Glyco_hydro_27"/>
</dbReference>
<evidence type="ECO:0000256" key="7">
    <source>
        <dbReference type="ARBA" id="ARBA00023295"/>
    </source>
</evidence>
<dbReference type="InterPro" id="IPR013780">
    <property type="entry name" value="Glyco_hydro_b"/>
</dbReference>
<dbReference type="Proteomes" id="UP000008743">
    <property type="component" value="Unassembled WGS sequence"/>
</dbReference>
<sequence length="383" mass="41397">MKLLLISAVVAALCVASSVGLDNGLGRTPQMGFNTWNHFGCNINETIIRSTVDAMIDTGLTAVGYNYINLDDCWALNRTAAGVIVADPVAFPSGIAALASYVHSKGLLFGVYSDAGTKTCAGRPGSLGYEKIDAQTYASWGVDYLKYDNCNAPADQTPMVRYPVMRDALNATGRPIFFSMCEWGDYDPAKWAAPVGNSWRTTGDVSDSWSRIITILEANEPLWKAAGPGGWNDPDMLEVGNGVLSTTEYTSHFTLWALMKAPLIIGCDVTKMTNDTLRILTNTEVIEWNQDSLGIQGHRVKRGLLSEVWMAPLANGRFAVVLFNTDPLLSAHMTVTWAELGLTAGSKYTARDVWQHKNVGLYAGTFDAQVAPKGVVAVTLVPA</sequence>
<dbReference type="FunFam" id="2.60.40.1180:FF:000008">
    <property type="entry name" value="Alpha-galactosidase"/>
    <property type="match status" value="1"/>
</dbReference>
<dbReference type="InterPro" id="IPR041233">
    <property type="entry name" value="Melibiase_C"/>
</dbReference>
<dbReference type="OrthoDB" id="5795902at2759"/>
<dbReference type="CDD" id="cd14792">
    <property type="entry name" value="GH27"/>
    <property type="match status" value="1"/>
</dbReference>
<dbReference type="GO" id="GO:0004557">
    <property type="term" value="F:alpha-galactosidase activity"/>
    <property type="evidence" value="ECO:0007669"/>
    <property type="project" value="UniProtKB-EC"/>
</dbReference>
<dbReference type="Pfam" id="PF16499">
    <property type="entry name" value="Melibiase_2"/>
    <property type="match status" value="1"/>
</dbReference>
<reference evidence="12" key="1">
    <citation type="submission" date="2011-02" db="EMBL/GenBank/DDBJ databases">
        <title>The Genome Sequence of Capsaspora owczarzaki ATCC 30864.</title>
        <authorList>
            <person name="Russ C."/>
            <person name="Cuomo C."/>
            <person name="Burger G."/>
            <person name="Gray M.W."/>
            <person name="Holland P.W.H."/>
            <person name="King N."/>
            <person name="Lang F.B.F."/>
            <person name="Roger A.J."/>
            <person name="Ruiz-Trillo I."/>
            <person name="Young S.K."/>
            <person name="Zeng Q."/>
            <person name="Gargeya S."/>
            <person name="Alvarado L."/>
            <person name="Berlin A."/>
            <person name="Chapman S.B."/>
            <person name="Chen Z."/>
            <person name="Freedman E."/>
            <person name="Gellesch M."/>
            <person name="Goldberg J."/>
            <person name="Griggs A."/>
            <person name="Gujja S."/>
            <person name="Heilman E."/>
            <person name="Heiman D."/>
            <person name="Howarth C."/>
            <person name="Mehta T."/>
            <person name="Neiman D."/>
            <person name="Pearson M."/>
            <person name="Roberts A."/>
            <person name="Saif S."/>
            <person name="Shea T."/>
            <person name="Shenoy N."/>
            <person name="Sisk P."/>
            <person name="Stolte C."/>
            <person name="Sykes S."/>
            <person name="White J."/>
            <person name="Yandava C."/>
            <person name="Haas B."/>
            <person name="Nusbaum C."/>
            <person name="Birren B."/>
        </authorList>
    </citation>
    <scope>NUCLEOTIDE SEQUENCE</scope>
    <source>
        <strain evidence="12">ATCC 30864</strain>
    </source>
</reference>
<evidence type="ECO:0000256" key="9">
    <source>
        <dbReference type="SAM" id="SignalP"/>
    </source>
</evidence>
<name>A0A0D2WNX3_CAPO3</name>
<dbReference type="AlphaFoldDB" id="A0A0D2WNX3"/>
<dbReference type="Gene3D" id="3.20.20.70">
    <property type="entry name" value="Aldolase class I"/>
    <property type="match status" value="1"/>
</dbReference>
<evidence type="ECO:0000256" key="4">
    <source>
        <dbReference type="ARBA" id="ARBA00022729"/>
    </source>
</evidence>
<dbReference type="PhylomeDB" id="A0A0D2WNX3"/>
<dbReference type="EMBL" id="KE346363">
    <property type="protein sequence ID" value="KJE92198.1"/>
    <property type="molecule type" value="Genomic_DNA"/>
</dbReference>
<evidence type="ECO:0000256" key="2">
    <source>
        <dbReference type="ARBA" id="ARBA00009743"/>
    </source>
</evidence>
<feature type="domain" description="Alpha galactosidase C-terminal" evidence="10">
    <location>
        <begin position="307"/>
        <end position="379"/>
    </location>
</feature>
<dbReference type="SUPFAM" id="SSF51445">
    <property type="entry name" value="(Trans)glycosidases"/>
    <property type="match status" value="1"/>
</dbReference>
<dbReference type="Gene3D" id="2.60.40.1180">
    <property type="entry name" value="Golgi alpha-mannosidase II"/>
    <property type="match status" value="1"/>
</dbReference>
<dbReference type="PRINTS" id="PR00740">
    <property type="entry name" value="GLHYDRLASE27"/>
</dbReference>
<gene>
    <name evidence="11" type="ORF">CAOG_003211</name>
</gene>
<dbReference type="PANTHER" id="PTHR11452:SF75">
    <property type="entry name" value="ALPHA-GALACTOSIDASE MEL1"/>
    <property type="match status" value="1"/>
</dbReference>
<feature type="signal peptide" evidence="9">
    <location>
        <begin position="1"/>
        <end position="20"/>
    </location>
</feature>
<dbReference type="InterPro" id="IPR013785">
    <property type="entry name" value="Aldolase_TIM"/>
</dbReference>
<dbReference type="EC" id="3.2.1.22" evidence="3 8"/>